<proteinExistence type="predicted"/>
<organism evidence="2 3">
    <name type="scientific">Nesidiocoris tenuis</name>
    <dbReference type="NCBI Taxonomy" id="355587"/>
    <lineage>
        <taxon>Eukaryota</taxon>
        <taxon>Metazoa</taxon>
        <taxon>Ecdysozoa</taxon>
        <taxon>Arthropoda</taxon>
        <taxon>Hexapoda</taxon>
        <taxon>Insecta</taxon>
        <taxon>Pterygota</taxon>
        <taxon>Neoptera</taxon>
        <taxon>Paraneoptera</taxon>
        <taxon>Hemiptera</taxon>
        <taxon>Heteroptera</taxon>
        <taxon>Panheteroptera</taxon>
        <taxon>Cimicomorpha</taxon>
        <taxon>Miridae</taxon>
        <taxon>Dicyphina</taxon>
        <taxon>Nesidiocoris</taxon>
    </lineage>
</organism>
<gene>
    <name evidence="2" type="ORF">NTEN_LOCUS17954</name>
</gene>
<dbReference type="Proteomes" id="UP000479000">
    <property type="component" value="Unassembled WGS sequence"/>
</dbReference>
<name>A0A6H5H7D0_9HEMI</name>
<dbReference type="EMBL" id="CADCXU010026556">
    <property type="protein sequence ID" value="CAB0013343.1"/>
    <property type="molecule type" value="Genomic_DNA"/>
</dbReference>
<keyword evidence="3" id="KW-1185">Reference proteome</keyword>
<dbReference type="AlphaFoldDB" id="A0A6H5H7D0"/>
<accession>A0A6H5H7D0</accession>
<feature type="region of interest" description="Disordered" evidence="1">
    <location>
        <begin position="1"/>
        <end position="71"/>
    </location>
</feature>
<evidence type="ECO:0000313" key="2">
    <source>
        <dbReference type="EMBL" id="CAB0013343.1"/>
    </source>
</evidence>
<evidence type="ECO:0000313" key="3">
    <source>
        <dbReference type="Proteomes" id="UP000479000"/>
    </source>
</evidence>
<sequence length="71" mass="7995">MHLPPFYRDHEVDFHYGPTPGSMGWQPLSRGSGRIRATRPPIHSPSPRTSRNVIPSPAKAPEFNSTRLLPH</sequence>
<reference evidence="2 3" key="1">
    <citation type="submission" date="2020-02" db="EMBL/GenBank/DDBJ databases">
        <authorList>
            <person name="Ferguson B K."/>
        </authorList>
    </citation>
    <scope>NUCLEOTIDE SEQUENCE [LARGE SCALE GENOMIC DNA]</scope>
</reference>
<protein>
    <submittedName>
        <fullName evidence="2">Uncharacterized protein</fullName>
    </submittedName>
</protein>
<evidence type="ECO:0000256" key="1">
    <source>
        <dbReference type="SAM" id="MobiDB-lite"/>
    </source>
</evidence>